<name>A0AAX6DXP0_IRIPA</name>
<comment type="caution">
    <text evidence="2">The sequence shown here is derived from an EMBL/GenBank/DDBJ whole genome shotgun (WGS) entry which is preliminary data.</text>
</comment>
<feature type="domain" description="Tetratricopeptide repeat protein 5 OB fold" evidence="1">
    <location>
        <begin position="84"/>
        <end position="196"/>
    </location>
</feature>
<sequence length="204" mass="23187">MKSYPDLYFNCAIANMYLENYERALRGFEAAALKDPGLNADEEVQKIINLLDKLESLIRGQSRAKRLVSLVSSSLSEVDLKLPYRKATINILTEGLNKRVAVVGKVLLFIKHDNIAPLYYVTCDSDQTLFILTVYGLQGEAIKEGDRVTLLEPYHRVVDFSWKSKQHYHFKAIRVDFGEQILVNEKTPAPHLAVRASILVQHKP</sequence>
<organism evidence="2 4">
    <name type="scientific">Iris pallida</name>
    <name type="common">Sweet iris</name>
    <dbReference type="NCBI Taxonomy" id="29817"/>
    <lineage>
        <taxon>Eukaryota</taxon>
        <taxon>Viridiplantae</taxon>
        <taxon>Streptophyta</taxon>
        <taxon>Embryophyta</taxon>
        <taxon>Tracheophyta</taxon>
        <taxon>Spermatophyta</taxon>
        <taxon>Magnoliopsida</taxon>
        <taxon>Liliopsida</taxon>
        <taxon>Asparagales</taxon>
        <taxon>Iridaceae</taxon>
        <taxon>Iridoideae</taxon>
        <taxon>Irideae</taxon>
        <taxon>Iris</taxon>
    </lineage>
</organism>
<evidence type="ECO:0000313" key="4">
    <source>
        <dbReference type="Proteomes" id="UP001140949"/>
    </source>
</evidence>
<reference evidence="2" key="1">
    <citation type="journal article" date="2023" name="GigaByte">
        <title>Genome assembly of the bearded iris, Iris pallida Lam.</title>
        <authorList>
            <person name="Bruccoleri R.E."/>
            <person name="Oakeley E.J."/>
            <person name="Faust A.M.E."/>
            <person name="Altorfer M."/>
            <person name="Dessus-Babus S."/>
            <person name="Burckhardt D."/>
            <person name="Oertli M."/>
            <person name="Naumann U."/>
            <person name="Petersen F."/>
            <person name="Wong J."/>
        </authorList>
    </citation>
    <scope>NUCLEOTIDE SEQUENCE</scope>
    <source>
        <strain evidence="2">GSM-AAB239-AS_SAM_17_03QT</strain>
    </source>
</reference>
<accession>A0AAX6DXP0</accession>
<keyword evidence="4" id="KW-1185">Reference proteome</keyword>
<dbReference type="Gene3D" id="2.40.50.550">
    <property type="match status" value="1"/>
</dbReference>
<evidence type="ECO:0000313" key="2">
    <source>
        <dbReference type="EMBL" id="KAJ6796568.1"/>
    </source>
</evidence>
<gene>
    <name evidence="3" type="ORF">M6B38_201790</name>
    <name evidence="2" type="ORF">M6B38_219165</name>
</gene>
<dbReference type="InterPro" id="IPR038645">
    <property type="entry name" value="TTC5_OB_sf"/>
</dbReference>
<protein>
    <submittedName>
        <fullName evidence="2">Tetratricopeptide repeat protein 5-like isoform X1</fullName>
    </submittedName>
</protein>
<dbReference type="InterPro" id="IPR032076">
    <property type="entry name" value="TTC5_OB"/>
</dbReference>
<dbReference type="Pfam" id="PF16669">
    <property type="entry name" value="TTC5_OB"/>
    <property type="match status" value="1"/>
</dbReference>
<dbReference type="Proteomes" id="UP001140949">
    <property type="component" value="Unassembled WGS sequence"/>
</dbReference>
<dbReference type="EMBL" id="JANAVB010041219">
    <property type="protein sequence ID" value="KAJ6796568.1"/>
    <property type="molecule type" value="Genomic_DNA"/>
</dbReference>
<evidence type="ECO:0000259" key="1">
    <source>
        <dbReference type="Pfam" id="PF16669"/>
    </source>
</evidence>
<evidence type="ECO:0000313" key="3">
    <source>
        <dbReference type="EMBL" id="KAJ6800747.1"/>
    </source>
</evidence>
<dbReference type="AlphaFoldDB" id="A0AAX6DXP0"/>
<reference evidence="2" key="2">
    <citation type="submission" date="2023-04" db="EMBL/GenBank/DDBJ databases">
        <authorList>
            <person name="Bruccoleri R.E."/>
            <person name="Oakeley E.J."/>
            <person name="Faust A.-M."/>
            <person name="Dessus-Babus S."/>
            <person name="Altorfer M."/>
            <person name="Burckhardt D."/>
            <person name="Oertli M."/>
            <person name="Naumann U."/>
            <person name="Petersen F."/>
            <person name="Wong J."/>
        </authorList>
    </citation>
    <scope>NUCLEOTIDE SEQUENCE</scope>
    <source>
        <strain evidence="2">GSM-AAB239-AS_SAM_17_03QT</strain>
        <tissue evidence="2">Leaf</tissue>
    </source>
</reference>
<dbReference type="EMBL" id="JANAVB010038615">
    <property type="protein sequence ID" value="KAJ6800747.1"/>
    <property type="molecule type" value="Genomic_DNA"/>
</dbReference>
<proteinExistence type="predicted"/>